<organism evidence="8 9">
    <name type="scientific">Anaerococcus lactolyticus ATCC 51172</name>
    <dbReference type="NCBI Taxonomy" id="525254"/>
    <lineage>
        <taxon>Bacteria</taxon>
        <taxon>Bacillati</taxon>
        <taxon>Bacillota</taxon>
        <taxon>Tissierellia</taxon>
        <taxon>Tissierellales</taxon>
        <taxon>Peptoniphilaceae</taxon>
        <taxon>Anaerococcus</taxon>
    </lineage>
</organism>
<evidence type="ECO:0000256" key="6">
    <source>
        <dbReference type="ARBA" id="ARBA00023136"/>
    </source>
</evidence>
<sequence length="473" mass="49602">MSPEGGFFFVQNKIGEKMESKFKELFQFEGKVSFKEAFPLALQHVIAMIAGCVAPALIFADAAGLSHADSIILVQMALIGSALTSFLMLYPIGILGSKLPMIYGVAFPYVPTMIALCGQFESLGPEGIVAVVLGSQLIGAIVSIVFGLALKYITPFFPPLVSGTVVLAIGLTLYPVAITNMGGAGSVMAPGWGAWQYWLVGIITLLVNVGLNHFGKGITKLASVLFAMVVGYIVAYFFGMIDLTPVKEAGWISVAAPLHFGIKFEPSAIISFVIIFMVTCIEGIGDMSSTTIGGMDRNPTDDELRGGIVGFGVANVIGSFIGCLPTATFSQNAGIVSVNKVINRRVFFQAGLIILVAGFMPKISSLLTTIPAPVVGGATLSVFAAITMNGIRMITEQPLTVRNTSIVGIAIAIGFGFTTIVTTAEGAGVNFMPEALKNAIGVSPVVLAAITSILMNVVIPETEADKRQEAVAE</sequence>
<keyword evidence="5 7" id="KW-1133">Transmembrane helix</keyword>
<dbReference type="NCBIfam" id="NF037981">
    <property type="entry name" value="NCS2_1"/>
    <property type="match status" value="1"/>
</dbReference>
<feature type="transmembrane region" description="Helical" evidence="7">
    <location>
        <begin position="439"/>
        <end position="459"/>
    </location>
</feature>
<dbReference type="GO" id="GO:0042907">
    <property type="term" value="F:xanthine transmembrane transporter activity"/>
    <property type="evidence" value="ECO:0007669"/>
    <property type="project" value="TreeGrafter"/>
</dbReference>
<evidence type="ECO:0000256" key="1">
    <source>
        <dbReference type="ARBA" id="ARBA00004141"/>
    </source>
</evidence>
<evidence type="ECO:0000256" key="4">
    <source>
        <dbReference type="ARBA" id="ARBA00022692"/>
    </source>
</evidence>
<dbReference type="PROSITE" id="PS01116">
    <property type="entry name" value="XANTH_URACIL_PERMASE"/>
    <property type="match status" value="1"/>
</dbReference>
<feature type="transmembrane region" description="Helical" evidence="7">
    <location>
        <begin position="304"/>
        <end position="325"/>
    </location>
</feature>
<dbReference type="GO" id="GO:0005886">
    <property type="term" value="C:plasma membrane"/>
    <property type="evidence" value="ECO:0007669"/>
    <property type="project" value="UniProtKB-ARBA"/>
</dbReference>
<feature type="transmembrane region" description="Helical" evidence="7">
    <location>
        <begin position="72"/>
        <end position="95"/>
    </location>
</feature>
<accession>C2BEC8</accession>
<feature type="transmembrane region" description="Helical" evidence="7">
    <location>
        <begin position="264"/>
        <end position="284"/>
    </location>
</feature>
<evidence type="ECO:0000313" key="9">
    <source>
        <dbReference type="Proteomes" id="UP000005984"/>
    </source>
</evidence>
<comment type="caution">
    <text evidence="8">The sequence shown here is derived from an EMBL/GenBank/DDBJ whole genome shotgun (WGS) entry which is preliminary data.</text>
</comment>
<keyword evidence="3" id="KW-0813">Transport</keyword>
<dbReference type="PANTHER" id="PTHR42810">
    <property type="entry name" value="PURINE PERMEASE C1399.01C-RELATED"/>
    <property type="match status" value="1"/>
</dbReference>
<keyword evidence="9" id="KW-1185">Reference proteome</keyword>
<proteinExistence type="inferred from homology"/>
<dbReference type="InterPro" id="IPR006043">
    <property type="entry name" value="NCS2"/>
</dbReference>
<evidence type="ECO:0000256" key="5">
    <source>
        <dbReference type="ARBA" id="ARBA00022989"/>
    </source>
</evidence>
<keyword evidence="4 7" id="KW-0812">Transmembrane</keyword>
<evidence type="ECO:0000256" key="7">
    <source>
        <dbReference type="SAM" id="Phobius"/>
    </source>
</evidence>
<feature type="transmembrane region" description="Helical" evidence="7">
    <location>
        <begin position="221"/>
        <end position="243"/>
    </location>
</feature>
<protein>
    <submittedName>
        <fullName evidence="8">Putative permease</fullName>
    </submittedName>
</protein>
<name>C2BEC8_9FIRM</name>
<feature type="transmembrane region" description="Helical" evidence="7">
    <location>
        <begin position="156"/>
        <end position="176"/>
    </location>
</feature>
<feature type="transmembrane region" description="Helical" evidence="7">
    <location>
        <begin position="403"/>
        <end position="424"/>
    </location>
</feature>
<feature type="transmembrane region" description="Helical" evidence="7">
    <location>
        <begin position="370"/>
        <end position="391"/>
    </location>
</feature>
<comment type="subcellular location">
    <subcellularLocation>
        <location evidence="1">Membrane</location>
        <topology evidence="1">Multi-pass membrane protein</topology>
    </subcellularLocation>
</comment>
<feature type="transmembrane region" description="Helical" evidence="7">
    <location>
        <begin position="197"/>
        <end position="215"/>
    </location>
</feature>
<feature type="transmembrane region" description="Helical" evidence="7">
    <location>
        <begin position="127"/>
        <end position="150"/>
    </location>
</feature>
<evidence type="ECO:0000256" key="2">
    <source>
        <dbReference type="ARBA" id="ARBA00008821"/>
    </source>
</evidence>
<dbReference type="STRING" id="525254.HMPREF0072_0698"/>
<feature type="transmembrane region" description="Helical" evidence="7">
    <location>
        <begin position="41"/>
        <end position="60"/>
    </location>
</feature>
<comment type="similarity">
    <text evidence="2">Belongs to the nucleobase:cation symporter-2 (NCS2) (TC 2.A.40) family.</text>
</comment>
<dbReference type="InterPro" id="IPR006042">
    <property type="entry name" value="Xan_ur_permease"/>
</dbReference>
<dbReference type="EMBL" id="ABYO01000189">
    <property type="protein sequence ID" value="EEI86770.1"/>
    <property type="molecule type" value="Genomic_DNA"/>
</dbReference>
<dbReference type="PANTHER" id="PTHR42810:SF2">
    <property type="entry name" value="PURINE PERMEASE C1399.01C-RELATED"/>
    <property type="match status" value="1"/>
</dbReference>
<dbReference type="HOGENOM" id="CLU_017959_8_0_9"/>
<reference evidence="8 9" key="1">
    <citation type="submission" date="2008-10" db="EMBL/GenBank/DDBJ databases">
        <authorList>
            <person name="Qin X."/>
            <person name="Bachman B."/>
            <person name="Battles P."/>
            <person name="Bell A."/>
            <person name="Bess C."/>
            <person name="Bickham C."/>
            <person name="Chaboub L."/>
            <person name="Chen D."/>
            <person name="Coyle M."/>
            <person name="Deiros D.R."/>
            <person name="Dinh H."/>
            <person name="Forbes L."/>
            <person name="Fowler G."/>
            <person name="Francisco L."/>
            <person name="Fu Q."/>
            <person name="Gubbala S."/>
            <person name="Hale W."/>
            <person name="Han Y."/>
            <person name="Hemphill L."/>
            <person name="Highlander S.K."/>
            <person name="Hirani K."/>
            <person name="Hogues M."/>
            <person name="Jackson L."/>
            <person name="Jakkamsetti A."/>
            <person name="Javaid M."/>
            <person name="Jiang H."/>
            <person name="Korchina V."/>
            <person name="Kovar C."/>
            <person name="Lara F."/>
            <person name="Lee S."/>
            <person name="Mata R."/>
            <person name="Mathew T."/>
            <person name="Moen C."/>
            <person name="Morales K."/>
            <person name="Munidasa M."/>
            <person name="Nazareth L."/>
            <person name="Ngo R."/>
            <person name="Nguyen L."/>
            <person name="Okwuonu G."/>
            <person name="Ongeri F."/>
            <person name="Patil S."/>
            <person name="Petrosino J."/>
            <person name="Pham C."/>
            <person name="Pham P."/>
            <person name="Pu L.-L."/>
            <person name="Puazo M."/>
            <person name="Raj R."/>
            <person name="Reid J."/>
            <person name="Rouhana J."/>
            <person name="Saada N."/>
            <person name="Shang Y."/>
            <person name="Simmons D."/>
            <person name="Thornton R."/>
            <person name="Warren J."/>
            <person name="Weissenberger G."/>
            <person name="Zhang J."/>
            <person name="Zhang L."/>
            <person name="Zhou C."/>
            <person name="Zhu D."/>
            <person name="Muzny D."/>
            <person name="Worley K."/>
            <person name="Gibbs R."/>
        </authorList>
    </citation>
    <scope>NUCLEOTIDE SEQUENCE [LARGE SCALE GENOMIC DNA]</scope>
    <source>
        <strain evidence="8 9">ATCC 51172</strain>
    </source>
</reference>
<evidence type="ECO:0000256" key="3">
    <source>
        <dbReference type="ARBA" id="ARBA00022448"/>
    </source>
</evidence>
<gene>
    <name evidence="8" type="ORF">HMPREF0072_0698</name>
</gene>
<dbReference type="eggNOG" id="COG2233">
    <property type="taxonomic scope" value="Bacteria"/>
</dbReference>
<keyword evidence="6 7" id="KW-0472">Membrane</keyword>
<dbReference type="Proteomes" id="UP000005984">
    <property type="component" value="Unassembled WGS sequence"/>
</dbReference>
<dbReference type="Pfam" id="PF00860">
    <property type="entry name" value="Xan_ur_permease"/>
    <property type="match status" value="1"/>
</dbReference>
<dbReference type="AlphaFoldDB" id="C2BEC8"/>
<evidence type="ECO:0000313" key="8">
    <source>
        <dbReference type="EMBL" id="EEI86770.1"/>
    </source>
</evidence>